<dbReference type="InParanoid" id="A0A0H2S4N8"/>
<dbReference type="Gene3D" id="3.80.10.10">
    <property type="entry name" value="Ribonuclease Inhibitor"/>
    <property type="match status" value="2"/>
</dbReference>
<dbReference type="InterPro" id="IPR050836">
    <property type="entry name" value="SDS22/Internalin_LRR"/>
</dbReference>
<dbReference type="InterPro" id="IPR000938">
    <property type="entry name" value="CAP-Gly_domain"/>
</dbReference>
<dbReference type="InterPro" id="IPR036859">
    <property type="entry name" value="CAP-Gly_dom_sf"/>
</dbReference>
<dbReference type="OrthoDB" id="5273213at2759"/>
<dbReference type="SMART" id="SM01052">
    <property type="entry name" value="CAP_GLY"/>
    <property type="match status" value="1"/>
</dbReference>
<dbReference type="AlphaFoldDB" id="A0A0H2S4N8"/>
<feature type="domain" description="CAP-Gly" evidence="3">
    <location>
        <begin position="29"/>
        <end position="73"/>
    </location>
</feature>
<dbReference type="Gene3D" id="2.30.30.190">
    <property type="entry name" value="CAP Gly-rich-like domain"/>
    <property type="match status" value="1"/>
</dbReference>
<sequence length="562" mass="62160">MAMTEANHLPALGTRFALHGYTGTIRFAGQVQGTQGIWLGVEWDDPSRGKHDGAKDGVQYFSCLVPGSGSFIRPSQSISYGCTFLEALSSKYIELLHGEKQKESVVLGSSNGIIEVEAVGLDKVRSKLSNLQKLREVSLDGENIAVCDPPGSISKISPNIRGLNLSKNLIASWDMVAFIASELPKLEVLDLSLNRFARLQNSAATFTSSFANLRELRINQTLISWPEVITLVSAMSNLRYLEIGYNRLRQLQGSSVVKNNNTQSVSGATNLQTVNFDGNELEEWNDAAMSLTIFPSVERVILTANPIRTIAPPRTTPPVDFSENVKHIGLQDTLVTQWRDLDALAVWFPKLQTLHLSGTPIAQEKNYRQLAIAHLRYLTALDGTPISNKERTDCELYYLSVISKSTDLTSEGERSRAHPRWNELCLKHGPPDAAHTKSDMSVSQNTLGSKLISLQIHRLYRPPAEASPQSKFDPYTHASPPFPLKALPSMSMRNFRLKLLKTAKTQSGGILRDAAAHGEQASGLSAWLVMADGELSQIDFEDGRDLDWWGLQQDSQIFVYLK</sequence>
<reference evidence="4 5" key="1">
    <citation type="submission" date="2015-04" db="EMBL/GenBank/DDBJ databases">
        <title>Complete genome sequence of Schizopora paradoxa KUC8140, a cosmopolitan wood degrader in East Asia.</title>
        <authorList>
            <consortium name="DOE Joint Genome Institute"/>
            <person name="Min B."/>
            <person name="Park H."/>
            <person name="Jang Y."/>
            <person name="Kim J.-J."/>
            <person name="Kim K.H."/>
            <person name="Pangilinan J."/>
            <person name="Lipzen A."/>
            <person name="Riley R."/>
            <person name="Grigoriev I.V."/>
            <person name="Spatafora J.W."/>
            <person name="Choi I.-G."/>
        </authorList>
    </citation>
    <scope>NUCLEOTIDE SEQUENCE [LARGE SCALE GENOMIC DNA]</scope>
    <source>
        <strain evidence="4 5">KUC8140</strain>
    </source>
</reference>
<keyword evidence="5" id="KW-1185">Reference proteome</keyword>
<dbReference type="SUPFAM" id="SSF52058">
    <property type="entry name" value="L domain-like"/>
    <property type="match status" value="1"/>
</dbReference>
<dbReference type="PANTHER" id="PTHR46652:SF3">
    <property type="entry name" value="LEUCINE-RICH REPEAT-CONTAINING PROTEIN 9"/>
    <property type="match status" value="1"/>
</dbReference>
<evidence type="ECO:0000313" key="4">
    <source>
        <dbReference type="EMBL" id="KLO19152.1"/>
    </source>
</evidence>
<dbReference type="PROSITE" id="PS50245">
    <property type="entry name" value="CAP_GLY_2"/>
    <property type="match status" value="1"/>
</dbReference>
<dbReference type="STRING" id="27342.A0A0H2S4N8"/>
<dbReference type="SUPFAM" id="SSF74924">
    <property type="entry name" value="Cap-Gly domain"/>
    <property type="match status" value="1"/>
</dbReference>
<dbReference type="InterPro" id="IPR032675">
    <property type="entry name" value="LRR_dom_sf"/>
</dbReference>
<evidence type="ECO:0000256" key="2">
    <source>
        <dbReference type="ARBA" id="ARBA00022737"/>
    </source>
</evidence>
<dbReference type="FunCoup" id="A0A0H2S4N8">
    <property type="interactions" value="628"/>
</dbReference>
<dbReference type="PROSITE" id="PS00845">
    <property type="entry name" value="CAP_GLY_1"/>
    <property type="match status" value="1"/>
</dbReference>
<accession>A0A0H2S4N8</accession>
<dbReference type="Pfam" id="PF01302">
    <property type="entry name" value="CAP_GLY"/>
    <property type="match status" value="1"/>
</dbReference>
<dbReference type="EMBL" id="KQ085888">
    <property type="protein sequence ID" value="KLO19152.1"/>
    <property type="molecule type" value="Genomic_DNA"/>
</dbReference>
<evidence type="ECO:0000256" key="1">
    <source>
        <dbReference type="ARBA" id="ARBA00022614"/>
    </source>
</evidence>
<organism evidence="4 5">
    <name type="scientific">Schizopora paradoxa</name>
    <dbReference type="NCBI Taxonomy" id="27342"/>
    <lineage>
        <taxon>Eukaryota</taxon>
        <taxon>Fungi</taxon>
        <taxon>Dikarya</taxon>
        <taxon>Basidiomycota</taxon>
        <taxon>Agaricomycotina</taxon>
        <taxon>Agaricomycetes</taxon>
        <taxon>Hymenochaetales</taxon>
        <taxon>Schizoporaceae</taxon>
        <taxon>Schizopora</taxon>
    </lineage>
</organism>
<protein>
    <submittedName>
        <fullName evidence="4">RNI-like protein</fullName>
    </submittedName>
</protein>
<evidence type="ECO:0000313" key="5">
    <source>
        <dbReference type="Proteomes" id="UP000053477"/>
    </source>
</evidence>
<dbReference type="PANTHER" id="PTHR46652">
    <property type="entry name" value="LEUCINE-RICH REPEAT AND IQ DOMAIN-CONTAINING PROTEIN 1-RELATED"/>
    <property type="match status" value="1"/>
</dbReference>
<keyword evidence="1" id="KW-0433">Leucine-rich repeat</keyword>
<proteinExistence type="predicted"/>
<evidence type="ECO:0000259" key="3">
    <source>
        <dbReference type="PROSITE" id="PS50245"/>
    </source>
</evidence>
<keyword evidence="2" id="KW-0677">Repeat</keyword>
<gene>
    <name evidence="4" type="ORF">SCHPADRAFT_865362</name>
</gene>
<dbReference type="Proteomes" id="UP000053477">
    <property type="component" value="Unassembled WGS sequence"/>
</dbReference>
<name>A0A0H2S4N8_9AGAM</name>